<evidence type="ECO:0000256" key="1">
    <source>
        <dbReference type="ARBA" id="ARBA00004141"/>
    </source>
</evidence>
<comment type="subcellular location">
    <subcellularLocation>
        <location evidence="1">Membrane</location>
        <topology evidence="1">Multi-pass membrane protein</topology>
    </subcellularLocation>
</comment>
<evidence type="ECO:0000256" key="3">
    <source>
        <dbReference type="ARBA" id="ARBA00022989"/>
    </source>
</evidence>
<dbReference type="AlphaFoldDB" id="A0A9W8CUR7"/>
<proteinExistence type="predicted"/>
<feature type="transmembrane region" description="Helical" evidence="5">
    <location>
        <begin position="83"/>
        <end position="104"/>
    </location>
</feature>
<evidence type="ECO:0000313" key="8">
    <source>
        <dbReference type="EMBL" id="KAJ1727843.1"/>
    </source>
</evidence>
<keyword evidence="2 5" id="KW-0812">Transmembrane</keyword>
<feature type="transmembrane region" description="Helical" evidence="5">
    <location>
        <begin position="6"/>
        <end position="23"/>
    </location>
</feature>
<feature type="transmembrane region" description="Helical" evidence="5">
    <location>
        <begin position="156"/>
        <end position="175"/>
    </location>
</feature>
<dbReference type="PANTHER" id="PTHR15948">
    <property type="entry name" value="G-PROTEIN COUPLED RECEPTOR 89-RELATED"/>
    <property type="match status" value="1"/>
</dbReference>
<dbReference type="PANTHER" id="PTHR15948:SF0">
    <property type="entry name" value="GOLGI PH REGULATOR A-RELATED"/>
    <property type="match status" value="1"/>
</dbReference>
<sequence>MLDYIVLAGSFALSFIIGCMFLARRVLESVDVSTPVAGPAETAKSAQVATAMLGPLALQGDDTLAVAEGTLARSRRRLDVQRAMVYGTFALVFAQGSLLFELIIFEISDVLSKDMRWYFWRADLGFLLFTIMVVLPVCQAFTVLSNSSSRRARISLARRAVYSLALWAVFYYLFWNLGMYLPLDSFSRVHKATSAADMVSIEPVTARVGVVGVALMAVLSGFGAVNSPYRQLFVFVHRVSPEQLEGMKRQLHYSLGLLVDKKKMVARLEAVGRKGGEAGEAGGATGLAGVGAFVSSALGGLLRVGALAKERGIGELRSEIESLERVTQELFADVEAMCVEHDRYEASKTLAGRSRNVLGFFFAAFCISKIAMTVGGILLNRVGHSDPVTSALALAATHVSPDFDMAFWSQQLSFAMVGLMVVGSVRGLLIQFTKLFNTPVSTMMVSPSNIVLLLAQIMGMYFVSCMLMMRMALPPKYRPMISEVLQTTGFYFYKRWFDLIFLVSVAISALLVFLSHQEQRDKYAMLGRDHADDLLTDAISIVIPEPASTPFSSQRTSRPPSPT</sequence>
<dbReference type="EMBL" id="JANBOI010000965">
    <property type="protein sequence ID" value="KAJ1727843.1"/>
    <property type="molecule type" value="Genomic_DNA"/>
</dbReference>
<keyword evidence="9" id="KW-1185">Reference proteome</keyword>
<accession>A0A9W8CUR7</accession>
<feature type="non-terminal residue" evidence="8">
    <location>
        <position position="563"/>
    </location>
</feature>
<feature type="transmembrane region" description="Helical" evidence="5">
    <location>
        <begin position="204"/>
        <end position="225"/>
    </location>
</feature>
<dbReference type="OrthoDB" id="264392at2759"/>
<evidence type="ECO:0000259" key="7">
    <source>
        <dbReference type="Pfam" id="PF12537"/>
    </source>
</evidence>
<dbReference type="Pfam" id="PF12430">
    <property type="entry name" value="ABA_GPCR"/>
    <property type="match status" value="1"/>
</dbReference>
<feature type="transmembrane region" description="Helical" evidence="5">
    <location>
        <begin position="357"/>
        <end position="379"/>
    </location>
</feature>
<dbReference type="InterPro" id="IPR022535">
    <property type="entry name" value="Golgi_pH-regulator_cons_dom"/>
</dbReference>
<comment type="caution">
    <text evidence="8">The sequence shown here is derived from an EMBL/GenBank/DDBJ whole genome shotgun (WGS) entry which is preliminary data.</text>
</comment>
<reference evidence="8" key="1">
    <citation type="submission" date="2022-07" db="EMBL/GenBank/DDBJ databases">
        <title>Phylogenomic reconstructions and comparative analyses of Kickxellomycotina fungi.</title>
        <authorList>
            <person name="Reynolds N.K."/>
            <person name="Stajich J.E."/>
            <person name="Barry K."/>
            <person name="Grigoriev I.V."/>
            <person name="Crous P."/>
            <person name="Smith M.E."/>
        </authorList>
    </citation>
    <scope>NUCLEOTIDE SEQUENCE</scope>
    <source>
        <strain evidence="8">BCRC 34381</strain>
    </source>
</reference>
<dbReference type="InterPro" id="IPR015672">
    <property type="entry name" value="GPHR/GTG"/>
</dbReference>
<keyword evidence="4 5" id="KW-0472">Membrane</keyword>
<organism evidence="8 9">
    <name type="scientific">Coemansia biformis</name>
    <dbReference type="NCBI Taxonomy" id="1286918"/>
    <lineage>
        <taxon>Eukaryota</taxon>
        <taxon>Fungi</taxon>
        <taxon>Fungi incertae sedis</taxon>
        <taxon>Zoopagomycota</taxon>
        <taxon>Kickxellomycotina</taxon>
        <taxon>Kickxellomycetes</taxon>
        <taxon>Kickxellales</taxon>
        <taxon>Kickxellaceae</taxon>
        <taxon>Coemansia</taxon>
    </lineage>
</organism>
<gene>
    <name evidence="8" type="ORF">LPJ61_004361</name>
</gene>
<evidence type="ECO:0000259" key="6">
    <source>
        <dbReference type="Pfam" id="PF12430"/>
    </source>
</evidence>
<evidence type="ECO:0000256" key="4">
    <source>
        <dbReference type="ARBA" id="ARBA00023136"/>
    </source>
</evidence>
<dbReference type="GO" id="GO:0016020">
    <property type="term" value="C:membrane"/>
    <property type="evidence" value="ECO:0007669"/>
    <property type="project" value="UniProtKB-SubCell"/>
</dbReference>
<feature type="transmembrane region" description="Helical" evidence="5">
    <location>
        <begin position="124"/>
        <end position="144"/>
    </location>
</feature>
<feature type="domain" description="Golgi pH regulator conserved" evidence="7">
    <location>
        <begin position="200"/>
        <end position="263"/>
    </location>
</feature>
<evidence type="ECO:0000313" key="9">
    <source>
        <dbReference type="Proteomes" id="UP001143981"/>
    </source>
</evidence>
<feature type="transmembrane region" description="Helical" evidence="5">
    <location>
        <begin position="493"/>
        <end position="514"/>
    </location>
</feature>
<feature type="transmembrane region" description="Helical" evidence="5">
    <location>
        <begin position="412"/>
        <end position="429"/>
    </location>
</feature>
<feature type="transmembrane region" description="Helical" evidence="5">
    <location>
        <begin position="450"/>
        <end position="473"/>
    </location>
</feature>
<keyword evidence="3 5" id="KW-1133">Transmembrane helix</keyword>
<evidence type="ECO:0000256" key="2">
    <source>
        <dbReference type="ARBA" id="ARBA00022692"/>
    </source>
</evidence>
<protein>
    <recommendedName>
        <fullName evidence="10">Abscisic acid G-protein coupled receptor-like domain-containing protein</fullName>
    </recommendedName>
</protein>
<dbReference type="Proteomes" id="UP001143981">
    <property type="component" value="Unassembled WGS sequence"/>
</dbReference>
<evidence type="ECO:0008006" key="10">
    <source>
        <dbReference type="Google" id="ProtNLM"/>
    </source>
</evidence>
<feature type="domain" description="Abscisic acid G-protein coupled receptor-like" evidence="6">
    <location>
        <begin position="346"/>
        <end position="516"/>
    </location>
</feature>
<evidence type="ECO:0000256" key="5">
    <source>
        <dbReference type="SAM" id="Phobius"/>
    </source>
</evidence>
<name>A0A9W8CUR7_9FUNG</name>
<dbReference type="Pfam" id="PF12537">
    <property type="entry name" value="GPHR_N"/>
    <property type="match status" value="1"/>
</dbReference>
<dbReference type="InterPro" id="IPR025969">
    <property type="entry name" value="ABA_GPCR_dom"/>
</dbReference>